<dbReference type="EMBL" id="LAZR01028247">
    <property type="protein sequence ID" value="KKL63213.1"/>
    <property type="molecule type" value="Genomic_DNA"/>
</dbReference>
<name>A0A0F9DN91_9ZZZZ</name>
<proteinExistence type="predicted"/>
<sequence length="147" mass="16911">MKFDTVFSAIEQMIRRLIAMRSGDLSDEIKEEMSVEIDSLDFIRSYMISHMTRVAVIIGEPDVLSPFINEISSMSRHRATNLKEGDYFTTLSGEQTIAVITHPTDIIFENFRNGYEYDELNAEKVDTGALLEYMICNRIYAHRDENG</sequence>
<protein>
    <submittedName>
        <fullName evidence="1">Uncharacterized protein</fullName>
    </submittedName>
</protein>
<organism evidence="1">
    <name type="scientific">marine sediment metagenome</name>
    <dbReference type="NCBI Taxonomy" id="412755"/>
    <lineage>
        <taxon>unclassified sequences</taxon>
        <taxon>metagenomes</taxon>
        <taxon>ecological metagenomes</taxon>
    </lineage>
</organism>
<evidence type="ECO:0000313" key="1">
    <source>
        <dbReference type="EMBL" id="KKL63213.1"/>
    </source>
</evidence>
<dbReference type="AlphaFoldDB" id="A0A0F9DN91"/>
<accession>A0A0F9DN91</accession>
<gene>
    <name evidence="1" type="ORF">LCGC14_2177380</name>
</gene>
<comment type="caution">
    <text evidence="1">The sequence shown here is derived from an EMBL/GenBank/DDBJ whole genome shotgun (WGS) entry which is preliminary data.</text>
</comment>
<reference evidence="1" key="1">
    <citation type="journal article" date="2015" name="Nature">
        <title>Complex archaea that bridge the gap between prokaryotes and eukaryotes.</title>
        <authorList>
            <person name="Spang A."/>
            <person name="Saw J.H."/>
            <person name="Jorgensen S.L."/>
            <person name="Zaremba-Niedzwiedzka K."/>
            <person name="Martijn J."/>
            <person name="Lind A.E."/>
            <person name="van Eijk R."/>
            <person name="Schleper C."/>
            <person name="Guy L."/>
            <person name="Ettema T.J."/>
        </authorList>
    </citation>
    <scope>NUCLEOTIDE SEQUENCE</scope>
</reference>
<feature type="non-terminal residue" evidence="1">
    <location>
        <position position="147"/>
    </location>
</feature>